<gene>
    <name evidence="1" type="ORF">GCM10009093_23150</name>
</gene>
<evidence type="ECO:0000313" key="1">
    <source>
        <dbReference type="EMBL" id="GAA0395941.1"/>
    </source>
</evidence>
<organism evidence="1 2">
    <name type="scientific">Brevundimonas terrae</name>
    <dbReference type="NCBI Taxonomy" id="363631"/>
    <lineage>
        <taxon>Bacteria</taxon>
        <taxon>Pseudomonadati</taxon>
        <taxon>Pseudomonadota</taxon>
        <taxon>Alphaproteobacteria</taxon>
        <taxon>Caulobacterales</taxon>
        <taxon>Caulobacteraceae</taxon>
        <taxon>Brevundimonas</taxon>
    </lineage>
</organism>
<dbReference type="EMBL" id="BAAAEJ010000008">
    <property type="protein sequence ID" value="GAA0395941.1"/>
    <property type="molecule type" value="Genomic_DNA"/>
</dbReference>
<protein>
    <submittedName>
        <fullName evidence="1">Uncharacterized protein</fullName>
    </submittedName>
</protein>
<name>A0ABP3IAK1_9CAUL</name>
<dbReference type="RefSeq" id="WP_167177991.1">
    <property type="nucleotide sequence ID" value="NZ_BAAAEJ010000008.1"/>
</dbReference>
<accession>A0ABP3IAK1</accession>
<keyword evidence="2" id="KW-1185">Reference proteome</keyword>
<proteinExistence type="predicted"/>
<dbReference type="PROSITE" id="PS51257">
    <property type="entry name" value="PROKAR_LIPOPROTEIN"/>
    <property type="match status" value="1"/>
</dbReference>
<reference evidence="2" key="1">
    <citation type="journal article" date="2019" name="Int. J. Syst. Evol. Microbiol.">
        <title>The Global Catalogue of Microorganisms (GCM) 10K type strain sequencing project: providing services to taxonomists for standard genome sequencing and annotation.</title>
        <authorList>
            <consortium name="The Broad Institute Genomics Platform"/>
            <consortium name="The Broad Institute Genome Sequencing Center for Infectious Disease"/>
            <person name="Wu L."/>
            <person name="Ma J."/>
        </authorList>
    </citation>
    <scope>NUCLEOTIDE SEQUENCE [LARGE SCALE GENOMIC DNA]</scope>
    <source>
        <strain evidence="2">JCM 13476</strain>
    </source>
</reference>
<comment type="caution">
    <text evidence="1">The sequence shown here is derived from an EMBL/GenBank/DDBJ whole genome shotgun (WGS) entry which is preliminary data.</text>
</comment>
<sequence length="176" mass="19031">MTKRKWVVLAVTGLLAGCGPDKEAVQPPSLVSVTTDATSHYAVNIQTDVAGEYVPTTVIQHQNWRLQHIVFKDDAALRDWMMSKARSADTAPVLLVFEDMEEGSQTPSGERRTLTLVPAGFGLSDDKVAIQAISAGLGPVNFDGRWAAVGRTLQGDFKIGTQSFENITLNTKTGSR</sequence>
<dbReference type="Proteomes" id="UP001500791">
    <property type="component" value="Unassembled WGS sequence"/>
</dbReference>
<evidence type="ECO:0000313" key="2">
    <source>
        <dbReference type="Proteomes" id="UP001500791"/>
    </source>
</evidence>